<dbReference type="GO" id="GO:0016020">
    <property type="term" value="C:membrane"/>
    <property type="evidence" value="ECO:0007669"/>
    <property type="project" value="UniProtKB-SubCell"/>
</dbReference>
<dbReference type="EMBL" id="KZ613938">
    <property type="protein sequence ID" value="PMD47811.1"/>
    <property type="molecule type" value="Genomic_DNA"/>
</dbReference>
<feature type="transmembrane region" description="Helical" evidence="7">
    <location>
        <begin position="75"/>
        <end position="98"/>
    </location>
</feature>
<dbReference type="AlphaFoldDB" id="A0A2J6SAL7"/>
<feature type="domain" description="Major facilitator superfamily (MFS) profile" evidence="8">
    <location>
        <begin position="1"/>
        <end position="433"/>
    </location>
</feature>
<accession>A0A2J6SAL7</accession>
<dbReference type="SUPFAM" id="SSF103473">
    <property type="entry name" value="MFS general substrate transporter"/>
    <property type="match status" value="1"/>
</dbReference>
<feature type="transmembrane region" description="Helical" evidence="7">
    <location>
        <begin position="186"/>
        <end position="203"/>
    </location>
</feature>
<dbReference type="InterPro" id="IPR050360">
    <property type="entry name" value="MFS_Sugar_Transporters"/>
</dbReference>
<dbReference type="Pfam" id="PF00083">
    <property type="entry name" value="Sugar_tr"/>
    <property type="match status" value="3"/>
</dbReference>
<evidence type="ECO:0000313" key="9">
    <source>
        <dbReference type="EMBL" id="PMD47811.1"/>
    </source>
</evidence>
<keyword evidence="3" id="KW-0813">Transport</keyword>
<evidence type="ECO:0000256" key="2">
    <source>
        <dbReference type="ARBA" id="ARBA00010992"/>
    </source>
</evidence>
<proteinExistence type="inferred from homology"/>
<comment type="subcellular location">
    <subcellularLocation>
        <location evidence="1">Membrane</location>
        <topology evidence="1">Multi-pass membrane protein</topology>
    </subcellularLocation>
</comment>
<keyword evidence="4 7" id="KW-0812">Transmembrane</keyword>
<dbReference type="InterPro" id="IPR036259">
    <property type="entry name" value="MFS_trans_sf"/>
</dbReference>
<feature type="transmembrane region" description="Helical" evidence="7">
    <location>
        <begin position="383"/>
        <end position="403"/>
    </location>
</feature>
<dbReference type="Gene3D" id="1.20.1250.20">
    <property type="entry name" value="MFS general substrate transporter like domains"/>
    <property type="match status" value="2"/>
</dbReference>
<evidence type="ECO:0000256" key="1">
    <source>
        <dbReference type="ARBA" id="ARBA00004141"/>
    </source>
</evidence>
<protein>
    <submittedName>
        <fullName evidence="9">Sugar transporter STL1</fullName>
    </submittedName>
</protein>
<keyword evidence="9" id="KW-0762">Sugar transport</keyword>
<sequence>MGHQIKKWNVAHSLQKRKLLITINCVAGLSIFFFGYDQGMMGGVNNAKDYIELMGFGHVETVDGSVNTPVITNSLLQGGIVSVYYLGTLVGALAGGLVGEKVGRIKTIALGAAWGVLGASLQCSAQNHVWMIFVWATESVPHTGRGQFIAIEFTLNIFGVVVAYWLEFGLSFIDQGASPIRWRFPIAFQIIPLLVLFIIVWWFPESPRWLVKVGREDEARFILERLRGNEGEEKVLAEAEFQDIRSVSQLERKAGNRTSYWAMFTGRGSGDLHTEKSQWISGLNNIFYMFSTLICVFTLDRIGRRWTLYWGSVGQGLAMFLAGGMSRLAINSSEPSKASQYGAAAASMIFIFTSIFGATWLTVPWLYPAEIFPLEVRAKGNAWGVVGWSIGNGWLTLLCPVMFSKINEKTLYIFAISNIITIPMVWALYPESNQRTLEEMDLLFAAKSPWVWDAERDFERLREEHPEIAHAAHKGQLVRDLETGRVGVGRGMAEEVGKEGSVEEGRSE</sequence>
<keyword evidence="10" id="KW-1185">Reference proteome</keyword>
<dbReference type="InterPro" id="IPR020846">
    <property type="entry name" value="MFS_dom"/>
</dbReference>
<evidence type="ECO:0000256" key="7">
    <source>
        <dbReference type="SAM" id="Phobius"/>
    </source>
</evidence>
<reference evidence="9 10" key="1">
    <citation type="submission" date="2016-04" db="EMBL/GenBank/DDBJ databases">
        <title>A degradative enzymes factory behind the ericoid mycorrhizal symbiosis.</title>
        <authorList>
            <consortium name="DOE Joint Genome Institute"/>
            <person name="Martino E."/>
            <person name="Morin E."/>
            <person name="Grelet G."/>
            <person name="Kuo A."/>
            <person name="Kohler A."/>
            <person name="Daghino S."/>
            <person name="Barry K."/>
            <person name="Choi C."/>
            <person name="Cichocki N."/>
            <person name="Clum A."/>
            <person name="Copeland A."/>
            <person name="Hainaut M."/>
            <person name="Haridas S."/>
            <person name="Labutti K."/>
            <person name="Lindquist E."/>
            <person name="Lipzen A."/>
            <person name="Khouja H.-R."/>
            <person name="Murat C."/>
            <person name="Ohm R."/>
            <person name="Olson A."/>
            <person name="Spatafora J."/>
            <person name="Veneault-Fourrey C."/>
            <person name="Henrissat B."/>
            <person name="Grigoriev I."/>
            <person name="Martin F."/>
            <person name="Perotto S."/>
        </authorList>
    </citation>
    <scope>NUCLEOTIDE SEQUENCE [LARGE SCALE GENOMIC DNA]</scope>
    <source>
        <strain evidence="9 10">F</strain>
    </source>
</reference>
<dbReference type="Proteomes" id="UP000235786">
    <property type="component" value="Unassembled WGS sequence"/>
</dbReference>
<evidence type="ECO:0000256" key="6">
    <source>
        <dbReference type="ARBA" id="ARBA00023136"/>
    </source>
</evidence>
<feature type="transmembrane region" description="Helical" evidence="7">
    <location>
        <begin position="410"/>
        <end position="429"/>
    </location>
</feature>
<organism evidence="9 10">
    <name type="scientific">Hyaloscypha variabilis (strain UAMH 11265 / GT02V1 / F)</name>
    <name type="common">Meliniomyces variabilis</name>
    <dbReference type="NCBI Taxonomy" id="1149755"/>
    <lineage>
        <taxon>Eukaryota</taxon>
        <taxon>Fungi</taxon>
        <taxon>Dikarya</taxon>
        <taxon>Ascomycota</taxon>
        <taxon>Pezizomycotina</taxon>
        <taxon>Leotiomycetes</taxon>
        <taxon>Helotiales</taxon>
        <taxon>Hyaloscyphaceae</taxon>
        <taxon>Hyaloscypha</taxon>
        <taxon>Hyaloscypha variabilis</taxon>
    </lineage>
</organism>
<dbReference type="PANTHER" id="PTHR48022">
    <property type="entry name" value="PLASTIDIC GLUCOSE TRANSPORTER 4"/>
    <property type="match status" value="1"/>
</dbReference>
<name>A0A2J6SAL7_HYAVF</name>
<evidence type="ECO:0000256" key="5">
    <source>
        <dbReference type="ARBA" id="ARBA00022989"/>
    </source>
</evidence>
<feature type="transmembrane region" description="Helical" evidence="7">
    <location>
        <begin position="20"/>
        <end position="36"/>
    </location>
</feature>
<gene>
    <name evidence="9" type="ORF">L207DRAFT_607386</name>
</gene>
<feature type="transmembrane region" description="Helical" evidence="7">
    <location>
        <begin position="286"/>
        <end position="303"/>
    </location>
</feature>
<feature type="transmembrane region" description="Helical" evidence="7">
    <location>
        <begin position="342"/>
        <end position="363"/>
    </location>
</feature>
<keyword evidence="5 7" id="KW-1133">Transmembrane helix</keyword>
<feature type="transmembrane region" description="Helical" evidence="7">
    <location>
        <begin position="148"/>
        <end position="166"/>
    </location>
</feature>
<dbReference type="InterPro" id="IPR003663">
    <property type="entry name" value="Sugar/inositol_transpt"/>
</dbReference>
<keyword evidence="6 7" id="KW-0472">Membrane</keyword>
<evidence type="ECO:0000256" key="3">
    <source>
        <dbReference type="ARBA" id="ARBA00022448"/>
    </source>
</evidence>
<feature type="transmembrane region" description="Helical" evidence="7">
    <location>
        <begin position="309"/>
        <end position="330"/>
    </location>
</feature>
<evidence type="ECO:0000256" key="4">
    <source>
        <dbReference type="ARBA" id="ARBA00022692"/>
    </source>
</evidence>
<evidence type="ECO:0000313" key="10">
    <source>
        <dbReference type="Proteomes" id="UP000235786"/>
    </source>
</evidence>
<dbReference type="OrthoDB" id="2544694at2759"/>
<dbReference type="PROSITE" id="PS50850">
    <property type="entry name" value="MFS"/>
    <property type="match status" value="1"/>
</dbReference>
<dbReference type="GO" id="GO:0005351">
    <property type="term" value="F:carbohydrate:proton symporter activity"/>
    <property type="evidence" value="ECO:0007669"/>
    <property type="project" value="TreeGrafter"/>
</dbReference>
<dbReference type="PRINTS" id="PR00171">
    <property type="entry name" value="SUGRTRNSPORT"/>
</dbReference>
<dbReference type="InterPro" id="IPR005828">
    <property type="entry name" value="MFS_sugar_transport-like"/>
</dbReference>
<comment type="similarity">
    <text evidence="2">Belongs to the major facilitator superfamily. Sugar transporter (TC 2.A.1.1) family.</text>
</comment>
<dbReference type="PANTHER" id="PTHR48022:SF78">
    <property type="entry name" value="MONOSACCHARIDE TRANSPORTER, PUTATIVE (AFU_ORTHOLOGUE AFUA_2G02110)-RELATED"/>
    <property type="match status" value="1"/>
</dbReference>
<evidence type="ECO:0000259" key="8">
    <source>
        <dbReference type="PROSITE" id="PS50850"/>
    </source>
</evidence>